<dbReference type="InterPro" id="IPR023828">
    <property type="entry name" value="Peptidase_S8_Ser-AS"/>
</dbReference>
<dbReference type="PANTHER" id="PTHR43806:SF11">
    <property type="entry name" value="CEREVISIN-RELATED"/>
    <property type="match status" value="1"/>
</dbReference>
<dbReference type="InterPro" id="IPR013783">
    <property type="entry name" value="Ig-like_fold"/>
</dbReference>
<gene>
    <name evidence="7" type="ORF">S03H2_12552</name>
</gene>
<dbReference type="EMBL" id="BARU01006383">
    <property type="protein sequence ID" value="GAH47026.1"/>
    <property type="molecule type" value="Genomic_DNA"/>
</dbReference>
<keyword evidence="4" id="KW-0720">Serine protease</keyword>
<dbReference type="InterPro" id="IPR050131">
    <property type="entry name" value="Peptidase_S8_subtilisin-like"/>
</dbReference>
<keyword evidence="2" id="KW-0645">Protease</keyword>
<dbReference type="InterPro" id="IPR022398">
    <property type="entry name" value="Peptidase_S8_His-AS"/>
</dbReference>
<evidence type="ECO:0000256" key="2">
    <source>
        <dbReference type="ARBA" id="ARBA00022670"/>
    </source>
</evidence>
<dbReference type="GO" id="GO:0004252">
    <property type="term" value="F:serine-type endopeptidase activity"/>
    <property type="evidence" value="ECO:0007669"/>
    <property type="project" value="InterPro"/>
</dbReference>
<sequence length="447" mass="45045">LNDSGPLIGQPEAETATYDGAGACIAILDTGIDYTHADLGASTNEGDFPNSKVVGGTDIVNNDAYPMDDEGHGTEVAGVAAGEGVLYRGVAPGATLVALKVLNSTGTGWGSDVTAGIEWCITNRATYNIKAINLSLSDYEEWSDPEGQCDNDVQAQAVADAVSAGIVVVAAAGNLGYLDGIGYPACVSAATAVGATYDRSYLSSLLYSDCTDASPPVNSIGCFSNRGELLDLYAPGALITTAALGGGYVSGAGYAGTSYAAPHVAGAVAVLVSMGVTTPAAIESLLARSGLQIVDPDTNVATPRIDLVEAMDPPTTGPDLVVTALSGPTTVVVGDPVTVSLQVQNQGDTASGPCTAIVVLSANRVASPRDPVMATVSVPALAASQTFTDTSVAATIPLVMPGEHHLGAYADSTYAIGEQDETNNARLGDAVEVAGLTSRVVFNNIPA</sequence>
<proteinExistence type="inferred from homology"/>
<dbReference type="PROSITE" id="PS51892">
    <property type="entry name" value="SUBTILASE"/>
    <property type="match status" value="1"/>
</dbReference>
<comment type="similarity">
    <text evidence="1">Belongs to the peptidase S8 family.</text>
</comment>
<dbReference type="GO" id="GO:0006508">
    <property type="term" value="P:proteolysis"/>
    <property type="evidence" value="ECO:0007669"/>
    <property type="project" value="UniProtKB-KW"/>
</dbReference>
<dbReference type="PROSITE" id="PS00138">
    <property type="entry name" value="SUBTILASE_SER"/>
    <property type="match status" value="1"/>
</dbReference>
<accession>X1FMZ5</accession>
<feature type="non-terminal residue" evidence="7">
    <location>
        <position position="447"/>
    </location>
</feature>
<dbReference type="AlphaFoldDB" id="X1FMZ5"/>
<dbReference type="InterPro" id="IPR023827">
    <property type="entry name" value="Peptidase_S8_Asp-AS"/>
</dbReference>
<dbReference type="Gene3D" id="3.40.50.200">
    <property type="entry name" value="Peptidase S8/S53 domain"/>
    <property type="match status" value="1"/>
</dbReference>
<dbReference type="InterPro" id="IPR036852">
    <property type="entry name" value="Peptidase_S8/S53_dom_sf"/>
</dbReference>
<evidence type="ECO:0000256" key="4">
    <source>
        <dbReference type="ARBA" id="ARBA00022825"/>
    </source>
</evidence>
<evidence type="ECO:0000259" key="6">
    <source>
        <dbReference type="Pfam" id="PF07705"/>
    </source>
</evidence>
<name>X1FMZ5_9ZZZZ</name>
<evidence type="ECO:0000256" key="1">
    <source>
        <dbReference type="ARBA" id="ARBA00011073"/>
    </source>
</evidence>
<dbReference type="Pfam" id="PF00082">
    <property type="entry name" value="Peptidase_S8"/>
    <property type="match status" value="1"/>
</dbReference>
<dbReference type="Pfam" id="PF07705">
    <property type="entry name" value="CARDB"/>
    <property type="match status" value="1"/>
</dbReference>
<dbReference type="InterPro" id="IPR000209">
    <property type="entry name" value="Peptidase_S8/S53_dom"/>
</dbReference>
<dbReference type="PROSITE" id="PS00136">
    <property type="entry name" value="SUBTILASE_ASP"/>
    <property type="match status" value="1"/>
</dbReference>
<protein>
    <recommendedName>
        <fullName evidence="8">Peptidase S8/S53 domain-containing protein</fullName>
    </recommendedName>
</protein>
<dbReference type="SUPFAM" id="SSF52743">
    <property type="entry name" value="Subtilisin-like"/>
    <property type="match status" value="1"/>
</dbReference>
<dbReference type="Gene3D" id="2.60.40.10">
    <property type="entry name" value="Immunoglobulins"/>
    <property type="match status" value="1"/>
</dbReference>
<dbReference type="PRINTS" id="PR00723">
    <property type="entry name" value="SUBTILISIN"/>
</dbReference>
<evidence type="ECO:0000259" key="5">
    <source>
        <dbReference type="Pfam" id="PF00082"/>
    </source>
</evidence>
<dbReference type="PROSITE" id="PS00137">
    <property type="entry name" value="SUBTILASE_HIS"/>
    <property type="match status" value="1"/>
</dbReference>
<feature type="non-terminal residue" evidence="7">
    <location>
        <position position="1"/>
    </location>
</feature>
<feature type="domain" description="Peptidase S8/S53" evidence="5">
    <location>
        <begin position="20"/>
        <end position="288"/>
    </location>
</feature>
<keyword evidence="3" id="KW-0378">Hydrolase</keyword>
<reference evidence="7" key="1">
    <citation type="journal article" date="2014" name="Front. Microbiol.">
        <title>High frequency of phylogenetically diverse reductive dehalogenase-homologous genes in deep subseafloor sedimentary metagenomes.</title>
        <authorList>
            <person name="Kawai M."/>
            <person name="Futagami T."/>
            <person name="Toyoda A."/>
            <person name="Takaki Y."/>
            <person name="Nishi S."/>
            <person name="Hori S."/>
            <person name="Arai W."/>
            <person name="Tsubouchi T."/>
            <person name="Morono Y."/>
            <person name="Uchiyama I."/>
            <person name="Ito T."/>
            <person name="Fujiyama A."/>
            <person name="Inagaki F."/>
            <person name="Takami H."/>
        </authorList>
    </citation>
    <scope>NUCLEOTIDE SEQUENCE</scope>
    <source>
        <strain evidence="7">Expedition CK06-06</strain>
    </source>
</reference>
<dbReference type="InterPro" id="IPR011635">
    <property type="entry name" value="CARDB"/>
</dbReference>
<comment type="caution">
    <text evidence="7">The sequence shown here is derived from an EMBL/GenBank/DDBJ whole genome shotgun (WGS) entry which is preliminary data.</text>
</comment>
<evidence type="ECO:0000256" key="3">
    <source>
        <dbReference type="ARBA" id="ARBA00022801"/>
    </source>
</evidence>
<evidence type="ECO:0000313" key="7">
    <source>
        <dbReference type="EMBL" id="GAH47026.1"/>
    </source>
</evidence>
<evidence type="ECO:0008006" key="8">
    <source>
        <dbReference type="Google" id="ProtNLM"/>
    </source>
</evidence>
<feature type="domain" description="CARDB" evidence="6">
    <location>
        <begin position="318"/>
        <end position="425"/>
    </location>
</feature>
<dbReference type="InterPro" id="IPR015500">
    <property type="entry name" value="Peptidase_S8_subtilisin-rel"/>
</dbReference>
<dbReference type="PANTHER" id="PTHR43806">
    <property type="entry name" value="PEPTIDASE S8"/>
    <property type="match status" value="1"/>
</dbReference>
<organism evidence="7">
    <name type="scientific">marine sediment metagenome</name>
    <dbReference type="NCBI Taxonomy" id="412755"/>
    <lineage>
        <taxon>unclassified sequences</taxon>
        <taxon>metagenomes</taxon>
        <taxon>ecological metagenomes</taxon>
    </lineage>
</organism>